<dbReference type="InterPro" id="IPR010982">
    <property type="entry name" value="Lambda_DNA-bd_dom_sf"/>
</dbReference>
<dbReference type="PANTHER" id="PTHR46558">
    <property type="entry name" value="TRACRIPTIONAL REGULATORY PROTEIN-RELATED-RELATED"/>
    <property type="match status" value="1"/>
</dbReference>
<dbReference type="SMART" id="SM00530">
    <property type="entry name" value="HTH_XRE"/>
    <property type="match status" value="1"/>
</dbReference>
<dbReference type="PANTHER" id="PTHR46558:SF11">
    <property type="entry name" value="HTH-TYPE TRANSCRIPTIONAL REGULATOR XRE"/>
    <property type="match status" value="1"/>
</dbReference>
<protein>
    <submittedName>
        <fullName evidence="3">Helix-turn-helix</fullName>
    </submittedName>
</protein>
<dbReference type="GO" id="GO:0003677">
    <property type="term" value="F:DNA binding"/>
    <property type="evidence" value="ECO:0007669"/>
    <property type="project" value="UniProtKB-KW"/>
</dbReference>
<feature type="domain" description="HTH cro/C1-type" evidence="2">
    <location>
        <begin position="37"/>
        <end position="63"/>
    </location>
</feature>
<evidence type="ECO:0000259" key="2">
    <source>
        <dbReference type="PROSITE" id="PS50943"/>
    </source>
</evidence>
<accession>A0A4U9USI1</accession>
<reference evidence="3" key="1">
    <citation type="submission" date="2019-05" db="EMBL/GenBank/DDBJ databases">
        <authorList>
            <consortium name="Pathogen Informatics"/>
        </authorList>
    </citation>
    <scope>NUCLEOTIDE SEQUENCE [LARGE SCALE GENOMIC DNA]</scope>
    <source>
        <strain evidence="3">NCTC12965</strain>
    </source>
</reference>
<dbReference type="Pfam" id="PF13443">
    <property type="entry name" value="HTH_26"/>
    <property type="match status" value="1"/>
</dbReference>
<dbReference type="PROSITE" id="PS50943">
    <property type="entry name" value="HTH_CROC1"/>
    <property type="match status" value="1"/>
</dbReference>
<dbReference type="Gene3D" id="1.10.260.40">
    <property type="entry name" value="lambda repressor-like DNA-binding domains"/>
    <property type="match status" value="1"/>
</dbReference>
<dbReference type="InterPro" id="IPR001387">
    <property type="entry name" value="Cro/C1-type_HTH"/>
</dbReference>
<dbReference type="SUPFAM" id="SSF47413">
    <property type="entry name" value="lambda repressor-like DNA-binding domains"/>
    <property type="match status" value="1"/>
</dbReference>
<dbReference type="EMBL" id="CABEEZ010000081">
    <property type="protein sequence ID" value="VTR35937.1"/>
    <property type="molecule type" value="Genomic_DNA"/>
</dbReference>
<evidence type="ECO:0000256" key="1">
    <source>
        <dbReference type="ARBA" id="ARBA00023125"/>
    </source>
</evidence>
<evidence type="ECO:0000313" key="3">
    <source>
        <dbReference type="EMBL" id="VTR35937.1"/>
    </source>
</evidence>
<dbReference type="CDD" id="cd00093">
    <property type="entry name" value="HTH_XRE"/>
    <property type="match status" value="1"/>
</dbReference>
<name>A0A4U9USI1_SERFO</name>
<keyword evidence="1" id="KW-0238">DNA-binding</keyword>
<gene>
    <name evidence="3" type="ORF">NCTC12965_03866</name>
</gene>
<sequence length="116" mass="13137">MYGMLWLSCDIQEPRQLWPISSEERDFFIALGKRHYRLRKERTITQTELAEQLGVSQQTVQAWGGWPPSYIKVSSLPAVANIFSVSLEELFGSNDGVFPPRECPDSEVAAADRSDC</sequence>
<organism evidence="3">
    <name type="scientific">Serratia fonticola</name>
    <dbReference type="NCBI Taxonomy" id="47917"/>
    <lineage>
        <taxon>Bacteria</taxon>
        <taxon>Pseudomonadati</taxon>
        <taxon>Pseudomonadota</taxon>
        <taxon>Gammaproteobacteria</taxon>
        <taxon>Enterobacterales</taxon>
        <taxon>Yersiniaceae</taxon>
        <taxon>Serratia</taxon>
    </lineage>
</organism>
<proteinExistence type="predicted"/>
<dbReference type="AlphaFoldDB" id="A0A4U9USI1"/>